<dbReference type="OrthoDB" id="3241977at2759"/>
<reference evidence="1 2" key="1">
    <citation type="submission" date="2014-04" db="EMBL/GenBank/DDBJ databases">
        <title>Evolutionary Origins and Diversification of the Mycorrhizal Mutualists.</title>
        <authorList>
            <consortium name="DOE Joint Genome Institute"/>
            <consortium name="Mycorrhizal Genomics Consortium"/>
            <person name="Kohler A."/>
            <person name="Kuo A."/>
            <person name="Nagy L.G."/>
            <person name="Floudas D."/>
            <person name="Copeland A."/>
            <person name="Barry K.W."/>
            <person name="Cichocki N."/>
            <person name="Veneault-Fourrey C."/>
            <person name="LaButti K."/>
            <person name="Lindquist E.A."/>
            <person name="Lipzen A."/>
            <person name="Lundell T."/>
            <person name="Morin E."/>
            <person name="Murat C."/>
            <person name="Riley R."/>
            <person name="Ohm R."/>
            <person name="Sun H."/>
            <person name="Tunlid A."/>
            <person name="Henrissat B."/>
            <person name="Grigoriev I.V."/>
            <person name="Hibbett D.S."/>
            <person name="Martin F."/>
        </authorList>
    </citation>
    <scope>NUCLEOTIDE SEQUENCE [LARGE SCALE GENOMIC DNA]</scope>
    <source>
        <strain evidence="1 2">MD-312</strain>
    </source>
</reference>
<dbReference type="SUPFAM" id="SSF52266">
    <property type="entry name" value="SGNH hydrolase"/>
    <property type="match status" value="1"/>
</dbReference>
<gene>
    <name evidence="1" type="ORF">HYDPIDRAFT_29786</name>
</gene>
<protein>
    <recommendedName>
        <fullName evidence="3">SGNH hydrolase-type esterase domain-containing protein</fullName>
    </recommendedName>
</protein>
<keyword evidence="2" id="KW-1185">Reference proteome</keyword>
<dbReference type="GO" id="GO:0016788">
    <property type="term" value="F:hydrolase activity, acting on ester bonds"/>
    <property type="evidence" value="ECO:0007669"/>
    <property type="project" value="InterPro"/>
</dbReference>
<evidence type="ECO:0000313" key="2">
    <source>
        <dbReference type="Proteomes" id="UP000053820"/>
    </source>
</evidence>
<dbReference type="Pfam" id="PF00657">
    <property type="entry name" value="Lipase_GDSL"/>
    <property type="match status" value="1"/>
</dbReference>
<dbReference type="InterPro" id="IPR036514">
    <property type="entry name" value="SGNH_hydro_sf"/>
</dbReference>
<dbReference type="InterPro" id="IPR001087">
    <property type="entry name" value="GDSL"/>
</dbReference>
<accession>A0A0C9WE71</accession>
<dbReference type="AlphaFoldDB" id="A0A0C9WE71"/>
<sequence>MVEVSVLPYSSRDSKFEETTYFDPEPGSEFRVPLIGGETECVVTITHIYWESVVEVESFVVNTDAVIKPFTEVEQSPTILVIGDSISCGYTEPDWEPIPRGCLDAFPFQAKRFLEQGPAASSREGTQVHIELVAYPGISLVEPIDDEGETMSFCMLRKFFHRSSGRSDNEHWDIKGSPVVIAIALGTNDKNYCVSADQFEEALKEFIRKLRNNFVTVRQFWLFVRRHASLVLL</sequence>
<dbReference type="PANTHER" id="PTHR37834:SF2">
    <property type="entry name" value="ESTERASE, SGNH HYDROLASE-TYPE"/>
    <property type="match status" value="1"/>
</dbReference>
<dbReference type="PANTHER" id="PTHR37834">
    <property type="entry name" value="GDSL-LIKE LIPASE/ACYLHYDROLASE DOMAIN PROTEIN (AFU_ORTHOLOGUE AFUA_2G00620)"/>
    <property type="match status" value="1"/>
</dbReference>
<proteinExistence type="predicted"/>
<evidence type="ECO:0000313" key="1">
    <source>
        <dbReference type="EMBL" id="KIJ63097.1"/>
    </source>
</evidence>
<dbReference type="InterPro" id="IPR052762">
    <property type="entry name" value="PCW_deacetylase/CE"/>
</dbReference>
<name>A0A0C9WE71_9AGAM</name>
<dbReference type="HOGENOM" id="CLU_1190049_0_0_1"/>
<organism evidence="1 2">
    <name type="scientific">Hydnomerulius pinastri MD-312</name>
    <dbReference type="NCBI Taxonomy" id="994086"/>
    <lineage>
        <taxon>Eukaryota</taxon>
        <taxon>Fungi</taxon>
        <taxon>Dikarya</taxon>
        <taxon>Basidiomycota</taxon>
        <taxon>Agaricomycotina</taxon>
        <taxon>Agaricomycetes</taxon>
        <taxon>Agaricomycetidae</taxon>
        <taxon>Boletales</taxon>
        <taxon>Boletales incertae sedis</taxon>
        <taxon>Leucogyrophana</taxon>
    </lineage>
</organism>
<dbReference type="Proteomes" id="UP000053820">
    <property type="component" value="Unassembled WGS sequence"/>
</dbReference>
<dbReference type="Gene3D" id="3.40.50.1110">
    <property type="entry name" value="SGNH hydrolase"/>
    <property type="match status" value="1"/>
</dbReference>
<dbReference type="EMBL" id="KN839852">
    <property type="protein sequence ID" value="KIJ63097.1"/>
    <property type="molecule type" value="Genomic_DNA"/>
</dbReference>
<evidence type="ECO:0008006" key="3">
    <source>
        <dbReference type="Google" id="ProtNLM"/>
    </source>
</evidence>